<name>A0A443KGU3_9RHOB</name>
<dbReference type="RefSeq" id="WP_128236023.1">
    <property type="nucleotide sequence ID" value="NZ_SAUX01000002.1"/>
</dbReference>
<evidence type="ECO:0000313" key="1">
    <source>
        <dbReference type="EMBL" id="RWR31975.1"/>
    </source>
</evidence>
<dbReference type="OrthoDB" id="8367156at2"/>
<accession>A0A443KGU3</accession>
<dbReference type="Proteomes" id="UP000285295">
    <property type="component" value="Unassembled WGS sequence"/>
</dbReference>
<organism evidence="1 2">
    <name type="scientific">Paenirhodobacter populi</name>
    <dbReference type="NCBI Taxonomy" id="2306993"/>
    <lineage>
        <taxon>Bacteria</taxon>
        <taxon>Pseudomonadati</taxon>
        <taxon>Pseudomonadota</taxon>
        <taxon>Alphaproteobacteria</taxon>
        <taxon>Rhodobacterales</taxon>
        <taxon>Rhodobacter group</taxon>
        <taxon>Paenirhodobacter</taxon>
    </lineage>
</organism>
<evidence type="ECO:0000313" key="2">
    <source>
        <dbReference type="Proteomes" id="UP000285295"/>
    </source>
</evidence>
<reference evidence="1 2" key="1">
    <citation type="submission" date="2019-01" db="EMBL/GenBank/DDBJ databases">
        <title>Sinorhodobacter populi sp. nov. isolated from the symptomatic bark tissue of Populus euramericana canker.</title>
        <authorList>
            <person name="Xu G."/>
        </authorList>
    </citation>
    <scope>NUCLEOTIDE SEQUENCE [LARGE SCALE GENOMIC DNA]</scope>
    <source>
        <strain evidence="1 2">D19-10-3-21</strain>
    </source>
</reference>
<sequence length="207" mass="23032">MGTLTLPGNFEIAPGHRVREWSGLTLNDADSGTVDWQKALTILDARIRSRFIEPGQLLINSENGTGRGTNGFAVLAIDFLLIETIQGFRSGRTSHNGQSKALFKTFLTAWPAFTSCVPAGKSAESLAVDVYEQGRCALHHTGSTDRIVVRKSGNMFVFHDDKRIEINRSRLHQELSKAFDNYLADLKALPNVDLRKNFRTKMNHICS</sequence>
<dbReference type="EMBL" id="SAUX01000002">
    <property type="protein sequence ID" value="RWR31975.1"/>
    <property type="molecule type" value="Genomic_DNA"/>
</dbReference>
<protein>
    <submittedName>
        <fullName evidence="1">Uncharacterized protein</fullName>
    </submittedName>
</protein>
<gene>
    <name evidence="1" type="ORF">D2T31_03180</name>
</gene>
<dbReference type="AlphaFoldDB" id="A0A443KGU3"/>
<comment type="caution">
    <text evidence="1">The sequence shown here is derived from an EMBL/GenBank/DDBJ whole genome shotgun (WGS) entry which is preliminary data.</text>
</comment>
<proteinExistence type="predicted"/>
<reference evidence="1 2" key="2">
    <citation type="submission" date="2019-01" db="EMBL/GenBank/DDBJ databases">
        <authorList>
            <person name="Li Y."/>
        </authorList>
    </citation>
    <scope>NUCLEOTIDE SEQUENCE [LARGE SCALE GENOMIC DNA]</scope>
    <source>
        <strain evidence="1 2">D19-10-3-21</strain>
    </source>
</reference>